<evidence type="ECO:0000313" key="4">
    <source>
        <dbReference type="EMBL" id="KAA0024696.1"/>
    </source>
</evidence>
<comment type="similarity">
    <text evidence="1">Belongs to the mycobacterial PPE family.</text>
</comment>
<dbReference type="RefSeq" id="WP_149428471.1">
    <property type="nucleotide sequence ID" value="NZ_VLNY01000001.1"/>
</dbReference>
<protein>
    <submittedName>
        <fullName evidence="4">PPE domain-containing protein</fullName>
    </submittedName>
</protein>
<sequence>MTLGVTGVFWLPRTATGNSITLNTGAHAVPISAAGGAWGTLAAVYTEATATTARVIAELGAGLEGINGIGAIAQLTNFTGWTEHMAVNSALTSAKAAANVTAYTVASLAMPSLPEIAAVQAAKVAAYSTGGALNGTAELAEAADKAMDIRAALVMEAYEAATSVLAIPNDFAPSPAIAAGAPADDSKQNQSPDVFTDPVGAFTANPVQAASTLAGAVMNNPVVQGAVAQAGNIAGTATSAASSVATNIGGAAVSAVTSNLTGSLGGAPSMPMGGMAGLGAGAIGGAVASSASTRAVSLGAGSAAGGLGSSSGIKLPEGWGSPGSALGGASANGLNGSATMQDGLGAGARLDPALAGRTGNPGSMMPGRGTADGEDDAEHETPEYLKNFEHFSDGRTVIPSVIGGDGAAMEPVR</sequence>
<evidence type="ECO:0000256" key="1">
    <source>
        <dbReference type="ARBA" id="ARBA00010652"/>
    </source>
</evidence>
<dbReference type="SUPFAM" id="SSF140459">
    <property type="entry name" value="PE/PPE dimer-like"/>
    <property type="match status" value="1"/>
</dbReference>
<dbReference type="InterPro" id="IPR000030">
    <property type="entry name" value="PPE_dom"/>
</dbReference>
<dbReference type="EMBL" id="VLNY01000001">
    <property type="protein sequence ID" value="KAA0024696.1"/>
    <property type="molecule type" value="Genomic_DNA"/>
</dbReference>
<dbReference type="AlphaFoldDB" id="A0A5A7SFV3"/>
<reference evidence="4 5" key="1">
    <citation type="submission" date="2019-07" db="EMBL/GenBank/DDBJ databases">
        <title>Rhodococcus cavernicolus sp. nov., isolated from a cave.</title>
        <authorList>
            <person name="Lee S.D."/>
        </authorList>
    </citation>
    <scope>NUCLEOTIDE SEQUENCE [LARGE SCALE GENOMIC DNA]</scope>
    <source>
        <strain evidence="4 5">C1-24</strain>
    </source>
</reference>
<dbReference type="Pfam" id="PF00823">
    <property type="entry name" value="PPE"/>
    <property type="match status" value="1"/>
</dbReference>
<evidence type="ECO:0000259" key="3">
    <source>
        <dbReference type="Pfam" id="PF00823"/>
    </source>
</evidence>
<organism evidence="4 5">
    <name type="scientific">Antrihabitans cavernicola</name>
    <dbReference type="NCBI Taxonomy" id="2495913"/>
    <lineage>
        <taxon>Bacteria</taxon>
        <taxon>Bacillati</taxon>
        <taxon>Actinomycetota</taxon>
        <taxon>Actinomycetes</taxon>
        <taxon>Mycobacteriales</taxon>
        <taxon>Nocardiaceae</taxon>
        <taxon>Antrihabitans</taxon>
    </lineage>
</organism>
<keyword evidence="5" id="KW-1185">Reference proteome</keyword>
<dbReference type="Gene3D" id="1.20.1260.20">
    <property type="entry name" value="PPE superfamily"/>
    <property type="match status" value="1"/>
</dbReference>
<gene>
    <name evidence="4" type="ORF">FOY51_01790</name>
</gene>
<evidence type="ECO:0000256" key="2">
    <source>
        <dbReference type="SAM" id="MobiDB-lite"/>
    </source>
</evidence>
<comment type="caution">
    <text evidence="4">The sequence shown here is derived from an EMBL/GenBank/DDBJ whole genome shotgun (WGS) entry which is preliminary data.</text>
</comment>
<accession>A0A5A7SFV3</accession>
<name>A0A5A7SFV3_9NOCA</name>
<feature type="region of interest" description="Disordered" evidence="2">
    <location>
        <begin position="355"/>
        <end position="379"/>
    </location>
</feature>
<proteinExistence type="inferred from homology"/>
<dbReference type="Proteomes" id="UP000322244">
    <property type="component" value="Unassembled WGS sequence"/>
</dbReference>
<dbReference type="OrthoDB" id="4571617at2"/>
<feature type="domain" description="PPE" evidence="3">
    <location>
        <begin position="10"/>
        <end position="166"/>
    </location>
</feature>
<evidence type="ECO:0000313" key="5">
    <source>
        <dbReference type="Proteomes" id="UP000322244"/>
    </source>
</evidence>
<dbReference type="InterPro" id="IPR038332">
    <property type="entry name" value="PPE_sf"/>
</dbReference>